<evidence type="ECO:0000256" key="3">
    <source>
        <dbReference type="ARBA" id="ARBA00023082"/>
    </source>
</evidence>
<dbReference type="Gene3D" id="1.10.10.10">
    <property type="entry name" value="Winged helix-like DNA-binding domain superfamily/Winged helix DNA-binding domain"/>
    <property type="match status" value="1"/>
</dbReference>
<feature type="domain" description="RNA polymerase sigma-70 region 4" evidence="6">
    <location>
        <begin position="102"/>
        <end position="150"/>
    </location>
</feature>
<dbReference type="Pfam" id="PF04545">
    <property type="entry name" value="Sigma70_r4"/>
    <property type="match status" value="1"/>
</dbReference>
<accession>A0A518EVF1</accession>
<feature type="compositionally biased region" description="Basic and acidic residues" evidence="5">
    <location>
        <begin position="511"/>
        <end position="520"/>
    </location>
</feature>
<dbReference type="InterPro" id="IPR014284">
    <property type="entry name" value="RNA_pol_sigma-70_dom"/>
</dbReference>
<gene>
    <name evidence="7" type="ORF">Poly30_36090</name>
</gene>
<keyword evidence="3" id="KW-0731">Sigma factor</keyword>
<comment type="similarity">
    <text evidence="1">Belongs to the sigma-70 factor family. ECF subfamily.</text>
</comment>
<evidence type="ECO:0000313" key="8">
    <source>
        <dbReference type="Proteomes" id="UP000320390"/>
    </source>
</evidence>
<dbReference type="InterPro" id="IPR013325">
    <property type="entry name" value="RNA_pol_sigma_r2"/>
</dbReference>
<evidence type="ECO:0000313" key="7">
    <source>
        <dbReference type="EMBL" id="QDV08073.1"/>
    </source>
</evidence>
<proteinExistence type="inferred from homology"/>
<name>A0A518EVF1_9BACT</name>
<dbReference type="Proteomes" id="UP000320390">
    <property type="component" value="Chromosome"/>
</dbReference>
<organism evidence="7 8">
    <name type="scientific">Saltatorellus ferox</name>
    <dbReference type="NCBI Taxonomy" id="2528018"/>
    <lineage>
        <taxon>Bacteria</taxon>
        <taxon>Pseudomonadati</taxon>
        <taxon>Planctomycetota</taxon>
        <taxon>Planctomycetia</taxon>
        <taxon>Planctomycetia incertae sedis</taxon>
        <taxon>Saltatorellus</taxon>
    </lineage>
</organism>
<dbReference type="PANTHER" id="PTHR43133">
    <property type="entry name" value="RNA POLYMERASE ECF-TYPE SIGMA FACTO"/>
    <property type="match status" value="1"/>
</dbReference>
<feature type="region of interest" description="Disordered" evidence="5">
    <location>
        <begin position="491"/>
        <end position="520"/>
    </location>
</feature>
<dbReference type="AlphaFoldDB" id="A0A518EVF1"/>
<keyword evidence="2" id="KW-0805">Transcription regulation</keyword>
<keyword evidence="4" id="KW-0804">Transcription</keyword>
<evidence type="ECO:0000259" key="6">
    <source>
        <dbReference type="Pfam" id="PF04545"/>
    </source>
</evidence>
<dbReference type="InterPro" id="IPR007630">
    <property type="entry name" value="RNA_pol_sigma70_r4"/>
</dbReference>
<dbReference type="SUPFAM" id="SSF88946">
    <property type="entry name" value="Sigma2 domain of RNA polymerase sigma factors"/>
    <property type="match status" value="1"/>
</dbReference>
<evidence type="ECO:0000256" key="1">
    <source>
        <dbReference type="ARBA" id="ARBA00010641"/>
    </source>
</evidence>
<reference evidence="7 8" key="1">
    <citation type="submission" date="2019-02" db="EMBL/GenBank/DDBJ databases">
        <title>Deep-cultivation of Planctomycetes and their phenomic and genomic characterization uncovers novel biology.</title>
        <authorList>
            <person name="Wiegand S."/>
            <person name="Jogler M."/>
            <person name="Boedeker C."/>
            <person name="Pinto D."/>
            <person name="Vollmers J."/>
            <person name="Rivas-Marin E."/>
            <person name="Kohn T."/>
            <person name="Peeters S.H."/>
            <person name="Heuer A."/>
            <person name="Rast P."/>
            <person name="Oberbeckmann S."/>
            <person name="Bunk B."/>
            <person name="Jeske O."/>
            <person name="Meyerdierks A."/>
            <person name="Storesund J.E."/>
            <person name="Kallscheuer N."/>
            <person name="Luecker S."/>
            <person name="Lage O.M."/>
            <person name="Pohl T."/>
            <person name="Merkel B.J."/>
            <person name="Hornburger P."/>
            <person name="Mueller R.-W."/>
            <person name="Bruemmer F."/>
            <person name="Labrenz M."/>
            <person name="Spormann A.M."/>
            <person name="Op den Camp H."/>
            <person name="Overmann J."/>
            <person name="Amann R."/>
            <person name="Jetten M.S.M."/>
            <person name="Mascher T."/>
            <person name="Medema M.H."/>
            <person name="Devos D.P."/>
            <person name="Kaster A.-K."/>
            <person name="Ovreas L."/>
            <person name="Rohde M."/>
            <person name="Galperin M.Y."/>
            <person name="Jogler C."/>
        </authorList>
    </citation>
    <scope>NUCLEOTIDE SEQUENCE [LARGE SCALE GENOMIC DNA]</scope>
    <source>
        <strain evidence="7 8">Poly30</strain>
    </source>
</reference>
<dbReference type="PANTHER" id="PTHR43133:SF63">
    <property type="entry name" value="RNA POLYMERASE SIGMA FACTOR FECI-RELATED"/>
    <property type="match status" value="1"/>
</dbReference>
<feature type="compositionally biased region" description="Low complexity" evidence="5">
    <location>
        <begin position="217"/>
        <end position="229"/>
    </location>
</feature>
<evidence type="ECO:0000256" key="5">
    <source>
        <dbReference type="SAM" id="MobiDB-lite"/>
    </source>
</evidence>
<dbReference type="NCBIfam" id="TIGR02937">
    <property type="entry name" value="sigma70-ECF"/>
    <property type="match status" value="1"/>
</dbReference>
<feature type="region of interest" description="Disordered" evidence="5">
    <location>
        <begin position="217"/>
        <end position="293"/>
    </location>
</feature>
<sequence length="694" mass="74778">MQAILEQDDWLRRMARRLFHDPSFAEDAVQDAWMAELARKAPVADSSSWLGGVLRNLRREKLRADARQSAHASEVRSRGVALAPATDEVVADLQLRQGATEALLALDEPIRTTLYLRFVQDLTVTEVARQMNVAQSTASDRIVRGLESLRTTLDAQHGGDRRAWLAVLAPLAFESKKPAATGLSTAAIVGWVAAVCVASSVGTAVLLRSAGTELASQSSGPAIAASSPSLNPGVPSTVGSATDTSTGALEPLPPPPARPKATREQPRLAAAATAAGDPEPVASAQDEEPKAPPKCRVRAQVLLPDGTPAIGASWRLIAAVGKNPPGGWEHQSGVVDGEGKVDVSFTPPPNTFLALTFSLEGYVRVGKEWNGMEQGTEETLEPIRFYRSGQLRGRLVDGAGNPILGKRYALQLMAPGRVRGIPVSFGPGFKIDPKDGSFELKNLVPGKSQLNYRVKDVGWVAGPLVEVVPGETREIDIVWSDAEVEAAKKRSAEEFDFSNLPQLEPPPRPKPKAEPKEKLEPVRLTLDLGDAVEREDSVQAAFMGRMDLNGQILLGKGGRLGPASVDPGAAHTLWIRGQGWLALVNQPALQAGGEQTLHVDLDLIERRVLVLKDGEPVRDRAFIMQVLPSQFHQRPGAGFWKTDAEGRVTLKLGRLPEGERYRFTLEHMKKGDPPMMFGEAPWDGSAADLTVNMK</sequence>
<feature type="compositionally biased region" description="Polar residues" evidence="5">
    <location>
        <begin position="237"/>
        <end position="247"/>
    </location>
</feature>
<dbReference type="GO" id="GO:0006352">
    <property type="term" value="P:DNA-templated transcription initiation"/>
    <property type="evidence" value="ECO:0007669"/>
    <property type="project" value="InterPro"/>
</dbReference>
<keyword evidence="8" id="KW-1185">Reference proteome</keyword>
<dbReference type="Gene3D" id="1.10.1740.10">
    <property type="match status" value="1"/>
</dbReference>
<dbReference type="InterPro" id="IPR036388">
    <property type="entry name" value="WH-like_DNA-bd_sf"/>
</dbReference>
<dbReference type="SUPFAM" id="SSF88659">
    <property type="entry name" value="Sigma3 and sigma4 domains of RNA polymerase sigma factors"/>
    <property type="match status" value="1"/>
</dbReference>
<dbReference type="CDD" id="cd06171">
    <property type="entry name" value="Sigma70_r4"/>
    <property type="match status" value="1"/>
</dbReference>
<evidence type="ECO:0000256" key="2">
    <source>
        <dbReference type="ARBA" id="ARBA00023015"/>
    </source>
</evidence>
<dbReference type="EMBL" id="CP036434">
    <property type="protein sequence ID" value="QDV08073.1"/>
    <property type="molecule type" value="Genomic_DNA"/>
</dbReference>
<dbReference type="InterPro" id="IPR013324">
    <property type="entry name" value="RNA_pol_sigma_r3/r4-like"/>
</dbReference>
<evidence type="ECO:0000256" key="4">
    <source>
        <dbReference type="ARBA" id="ARBA00023163"/>
    </source>
</evidence>
<dbReference type="InterPro" id="IPR039425">
    <property type="entry name" value="RNA_pol_sigma-70-like"/>
</dbReference>
<dbReference type="GO" id="GO:0016987">
    <property type="term" value="F:sigma factor activity"/>
    <property type="evidence" value="ECO:0007669"/>
    <property type="project" value="UniProtKB-KW"/>
</dbReference>
<protein>
    <submittedName>
        <fullName evidence="7">RNA polymerase sigma factor</fullName>
    </submittedName>
</protein>